<dbReference type="PATRIC" id="fig|1073377.4.peg.368"/>
<dbReference type="PANTHER" id="PTHR10885:SF0">
    <property type="entry name" value="ISOPENTENYL-DIPHOSPHATE DELTA-ISOMERASE"/>
    <property type="match status" value="1"/>
</dbReference>
<dbReference type="InterPro" id="IPR000086">
    <property type="entry name" value="NUDIX_hydrolase_dom"/>
</dbReference>
<evidence type="ECO:0000256" key="4">
    <source>
        <dbReference type="ARBA" id="ARBA00022801"/>
    </source>
</evidence>
<gene>
    <name evidence="8" type="ORF">HMPREF1171_00360</name>
</gene>
<feature type="domain" description="Nudix hydrolase" evidence="7">
    <location>
        <begin position="65"/>
        <end position="193"/>
    </location>
</feature>
<dbReference type="SUPFAM" id="SSF55811">
    <property type="entry name" value="Nudix"/>
    <property type="match status" value="1"/>
</dbReference>
<dbReference type="AlphaFoldDB" id="K1JR76"/>
<evidence type="ECO:0000256" key="1">
    <source>
        <dbReference type="ARBA" id="ARBA00001946"/>
    </source>
</evidence>
<comment type="cofactor">
    <cofactor evidence="1">
        <name>Mg(2+)</name>
        <dbReference type="ChEBI" id="CHEBI:18420"/>
    </cofactor>
</comment>
<keyword evidence="9" id="KW-1185">Reference proteome</keyword>
<protein>
    <recommendedName>
        <fullName evidence="7">Nudix hydrolase domain-containing protein</fullName>
    </recommendedName>
</protein>
<dbReference type="InterPro" id="IPR024195">
    <property type="entry name" value="NUDIX_hydrolase_YfcD_pred"/>
</dbReference>
<keyword evidence="4" id="KW-0378">Hydrolase</keyword>
<evidence type="ECO:0000256" key="3">
    <source>
        <dbReference type="ARBA" id="ARBA00022723"/>
    </source>
</evidence>
<dbReference type="HOGENOM" id="CLU_060552_3_0_6"/>
<accession>K1JR76</accession>
<dbReference type="PIRSF" id="PIRSF017340">
    <property type="entry name" value="Nudix_hydro"/>
    <property type="match status" value="1"/>
</dbReference>
<dbReference type="GO" id="GO:0046872">
    <property type="term" value="F:metal ion binding"/>
    <property type="evidence" value="ECO:0007669"/>
    <property type="project" value="UniProtKB-KW"/>
</dbReference>
<dbReference type="NCBIfam" id="NF011922">
    <property type="entry name" value="PRK15393.1"/>
    <property type="match status" value="1"/>
</dbReference>
<evidence type="ECO:0000313" key="9">
    <source>
        <dbReference type="Proteomes" id="UP000005149"/>
    </source>
</evidence>
<dbReference type="InterPro" id="IPR015797">
    <property type="entry name" value="NUDIX_hydrolase-like_dom_sf"/>
</dbReference>
<keyword evidence="3 6" id="KW-0479">Metal-binding</keyword>
<keyword evidence="5 6" id="KW-0460">Magnesium</keyword>
<dbReference type="EMBL" id="AGWR01000006">
    <property type="protein sequence ID" value="EKB29148.1"/>
    <property type="molecule type" value="Genomic_DNA"/>
</dbReference>
<comment type="similarity">
    <text evidence="2">Belongs to the Nudix hydrolase family.</text>
</comment>
<dbReference type="Gene3D" id="3.90.79.10">
    <property type="entry name" value="Nucleoside Triphosphate Pyrophosphohydrolase"/>
    <property type="match status" value="1"/>
</dbReference>
<dbReference type="Pfam" id="PF00293">
    <property type="entry name" value="NUDIX"/>
    <property type="match status" value="1"/>
</dbReference>
<dbReference type="PANTHER" id="PTHR10885">
    <property type="entry name" value="ISOPENTENYL-DIPHOSPHATE DELTA-ISOMERASE"/>
    <property type="match status" value="1"/>
</dbReference>
<name>K1JR76_9GAMM</name>
<sequence>MNPACRRRPAERELKKGCHDKPLPRYTAVTWMNQKGLRVEWVDVVDGENRVIGVAERAKVRRENLCHRASYILVLDEADRILVQRRTLSKDFCPGMLDACAGGVVTTGEQMEPSARRELAEELGIEGVPLQGFGTFYAEGEGYRVWGGLYSCHYQGPLRLQAEEVSEVCWMSQTEIAARTAEFTPDSLLAIATWQARR</sequence>
<evidence type="ECO:0000256" key="2">
    <source>
        <dbReference type="ARBA" id="ARBA00005582"/>
    </source>
</evidence>
<evidence type="ECO:0000256" key="5">
    <source>
        <dbReference type="ARBA" id="ARBA00022842"/>
    </source>
</evidence>
<comment type="caution">
    <text evidence="8">The sequence shown here is derived from an EMBL/GenBank/DDBJ whole genome shotgun (WGS) entry which is preliminary data.</text>
</comment>
<dbReference type="CDD" id="cd04697">
    <property type="entry name" value="NUDIX_Hydrolase"/>
    <property type="match status" value="1"/>
</dbReference>
<feature type="binding site" evidence="6">
    <location>
        <position position="122"/>
    </location>
    <ligand>
        <name>Mg(2+)</name>
        <dbReference type="ChEBI" id="CHEBI:18420"/>
    </ligand>
</feature>
<dbReference type="Proteomes" id="UP000005149">
    <property type="component" value="Unassembled WGS sequence"/>
</dbReference>
<proteinExistence type="inferred from homology"/>
<feature type="binding site" evidence="6">
    <location>
        <position position="118"/>
    </location>
    <ligand>
        <name>Mg(2+)</name>
        <dbReference type="ChEBI" id="CHEBI:18420"/>
    </ligand>
</feature>
<dbReference type="GO" id="GO:0016817">
    <property type="term" value="F:hydrolase activity, acting on acid anhydrides"/>
    <property type="evidence" value="ECO:0007669"/>
    <property type="project" value="InterPro"/>
</dbReference>
<evidence type="ECO:0000256" key="6">
    <source>
        <dbReference type="PIRSR" id="PIRSR017340-1"/>
    </source>
</evidence>
<evidence type="ECO:0000259" key="7">
    <source>
        <dbReference type="PROSITE" id="PS51462"/>
    </source>
</evidence>
<dbReference type="PROSITE" id="PS51462">
    <property type="entry name" value="NUDIX"/>
    <property type="match status" value="1"/>
</dbReference>
<organism evidence="8 9">
    <name type="scientific">Aeromonas dhakensis</name>
    <dbReference type="NCBI Taxonomy" id="196024"/>
    <lineage>
        <taxon>Bacteria</taxon>
        <taxon>Pseudomonadati</taxon>
        <taxon>Pseudomonadota</taxon>
        <taxon>Gammaproteobacteria</taxon>
        <taxon>Aeromonadales</taxon>
        <taxon>Aeromonadaceae</taxon>
        <taxon>Aeromonas</taxon>
    </lineage>
</organism>
<reference evidence="8 9" key="1">
    <citation type="submission" date="2012-06" db="EMBL/GenBank/DDBJ databases">
        <title>The Genome Sequence of Aeromonas hydrophila SSU.</title>
        <authorList>
            <consortium name="The Broad Institute Genome Sequencing Platform"/>
            <person name="Earl A."/>
            <person name="Ward D."/>
            <person name="Feldgarden M."/>
            <person name="Gevers D."/>
            <person name="Chopra A."/>
            <person name="Walker B."/>
            <person name="Young S.K."/>
            <person name="Zeng Q."/>
            <person name="Gargeya S."/>
            <person name="Fitzgerald M."/>
            <person name="Haas B."/>
            <person name="Abouelleil A."/>
            <person name="Alvarado L."/>
            <person name="Arachchi H.M."/>
            <person name="Berlin A.M."/>
            <person name="Chapman S.B."/>
            <person name="Goldberg J."/>
            <person name="Griggs A."/>
            <person name="Gujja S."/>
            <person name="Hansen M."/>
            <person name="Howarth C."/>
            <person name="Imamovic A."/>
            <person name="Larimer J."/>
            <person name="McCowan C."/>
            <person name="Montmayeur A."/>
            <person name="Murphy C."/>
            <person name="Neiman D."/>
            <person name="Pearson M."/>
            <person name="Priest M."/>
            <person name="Roberts A."/>
            <person name="Saif S."/>
            <person name="Shea T."/>
            <person name="Sisk P."/>
            <person name="Sykes S."/>
            <person name="Wortman J."/>
            <person name="Nusbaum C."/>
            <person name="Birren B."/>
        </authorList>
    </citation>
    <scope>NUCLEOTIDE SEQUENCE [LARGE SCALE GENOMIC DNA]</scope>
    <source>
        <strain evidence="8 9">SSU</strain>
    </source>
</reference>
<evidence type="ECO:0000313" key="8">
    <source>
        <dbReference type="EMBL" id="EKB29148.1"/>
    </source>
</evidence>